<keyword evidence="1" id="KW-0472">Membrane</keyword>
<feature type="transmembrane region" description="Helical" evidence="1">
    <location>
        <begin position="6"/>
        <end position="32"/>
    </location>
</feature>
<feature type="transmembrane region" description="Helical" evidence="1">
    <location>
        <begin position="80"/>
        <end position="107"/>
    </location>
</feature>
<sequence>MLLAYILVIVLVKTSLLGLGAISILLAMLALLVIKYAPIKIEQQTKSQFSKIYLVVLFGHLSAYIGLLIKAFFIDGIEDIPTFIVSHLVLHHILCALVAGVATFMALRIFTAQHNHNSATITH</sequence>
<evidence type="ECO:0000256" key="1">
    <source>
        <dbReference type="SAM" id="Phobius"/>
    </source>
</evidence>
<keyword evidence="1" id="KW-0812">Transmembrane</keyword>
<evidence type="ECO:0000313" key="2">
    <source>
        <dbReference type="EMBL" id="KZN54214.1"/>
    </source>
</evidence>
<comment type="caution">
    <text evidence="2">The sequence shown here is derived from an EMBL/GenBank/DDBJ whole genome shotgun (WGS) entry which is preliminary data.</text>
</comment>
<gene>
    <name evidence="2" type="ORF">N476_08440</name>
</gene>
<dbReference type="AlphaFoldDB" id="A0A167G7Z1"/>
<proteinExistence type="predicted"/>
<evidence type="ECO:0000313" key="3">
    <source>
        <dbReference type="Proteomes" id="UP000076503"/>
    </source>
</evidence>
<dbReference type="EMBL" id="AUXZ01000035">
    <property type="protein sequence ID" value="KZN54214.1"/>
    <property type="molecule type" value="Genomic_DNA"/>
</dbReference>
<dbReference type="PATRIC" id="fig|1365251.3.peg.594"/>
<accession>A0A167G7Z1</accession>
<name>A0A167G7Z1_9GAMM</name>
<dbReference type="Proteomes" id="UP000076503">
    <property type="component" value="Unassembled WGS sequence"/>
</dbReference>
<keyword evidence="1" id="KW-1133">Transmembrane helix</keyword>
<organism evidence="2 3">
    <name type="scientific">Pseudoalteromonas luteoviolacea H33</name>
    <dbReference type="NCBI Taxonomy" id="1365251"/>
    <lineage>
        <taxon>Bacteria</taxon>
        <taxon>Pseudomonadati</taxon>
        <taxon>Pseudomonadota</taxon>
        <taxon>Gammaproteobacteria</taxon>
        <taxon>Alteromonadales</taxon>
        <taxon>Pseudoalteromonadaceae</taxon>
        <taxon>Pseudoalteromonas</taxon>
    </lineage>
</organism>
<feature type="transmembrane region" description="Helical" evidence="1">
    <location>
        <begin position="52"/>
        <end position="74"/>
    </location>
</feature>
<protein>
    <submittedName>
        <fullName evidence="2">Uncharacterized protein</fullName>
    </submittedName>
</protein>
<reference evidence="2 3" key="1">
    <citation type="submission" date="2013-07" db="EMBL/GenBank/DDBJ databases">
        <title>Comparative Genomic and Metabolomic Analysis of Twelve Strains of Pseudoalteromonas luteoviolacea.</title>
        <authorList>
            <person name="Vynne N.G."/>
            <person name="Mansson M."/>
            <person name="Gram L."/>
        </authorList>
    </citation>
    <scope>NUCLEOTIDE SEQUENCE [LARGE SCALE GENOMIC DNA]</scope>
    <source>
        <strain evidence="2 3">H33</strain>
    </source>
</reference>